<feature type="transmembrane region" description="Helical" evidence="1">
    <location>
        <begin position="20"/>
        <end position="39"/>
    </location>
</feature>
<keyword evidence="1" id="KW-1133">Transmembrane helix</keyword>
<comment type="caution">
    <text evidence="2">The sequence shown here is derived from an EMBL/GenBank/DDBJ whole genome shotgun (WGS) entry which is preliminary data.</text>
</comment>
<accession>A0AAN9EFG9</accession>
<reference evidence="2 3" key="1">
    <citation type="submission" date="2024-01" db="EMBL/GenBank/DDBJ databases">
        <title>The genomes of 5 underutilized Papilionoideae crops provide insights into root nodulation and disease resistanc.</title>
        <authorList>
            <person name="Yuan L."/>
        </authorList>
    </citation>
    <scope>NUCLEOTIDE SEQUENCE [LARGE SCALE GENOMIC DNA]</scope>
    <source>
        <strain evidence="2">ZHUSHIDOU_FW_LH</strain>
        <tissue evidence="2">Leaf</tissue>
    </source>
</reference>
<evidence type="ECO:0000313" key="2">
    <source>
        <dbReference type="EMBL" id="KAK7251773.1"/>
    </source>
</evidence>
<feature type="transmembrane region" description="Helical" evidence="1">
    <location>
        <begin position="51"/>
        <end position="72"/>
    </location>
</feature>
<dbReference type="Proteomes" id="UP001372338">
    <property type="component" value="Unassembled WGS sequence"/>
</dbReference>
<keyword evidence="3" id="KW-1185">Reference proteome</keyword>
<gene>
    <name evidence="2" type="ORF">RIF29_35282</name>
</gene>
<evidence type="ECO:0000256" key="1">
    <source>
        <dbReference type="SAM" id="Phobius"/>
    </source>
</evidence>
<keyword evidence="1" id="KW-0472">Membrane</keyword>
<evidence type="ECO:0000313" key="3">
    <source>
        <dbReference type="Proteomes" id="UP001372338"/>
    </source>
</evidence>
<proteinExistence type="predicted"/>
<organism evidence="2 3">
    <name type="scientific">Crotalaria pallida</name>
    <name type="common">Smooth rattlebox</name>
    <name type="synonym">Crotalaria striata</name>
    <dbReference type="NCBI Taxonomy" id="3830"/>
    <lineage>
        <taxon>Eukaryota</taxon>
        <taxon>Viridiplantae</taxon>
        <taxon>Streptophyta</taxon>
        <taxon>Embryophyta</taxon>
        <taxon>Tracheophyta</taxon>
        <taxon>Spermatophyta</taxon>
        <taxon>Magnoliopsida</taxon>
        <taxon>eudicotyledons</taxon>
        <taxon>Gunneridae</taxon>
        <taxon>Pentapetalae</taxon>
        <taxon>rosids</taxon>
        <taxon>fabids</taxon>
        <taxon>Fabales</taxon>
        <taxon>Fabaceae</taxon>
        <taxon>Papilionoideae</taxon>
        <taxon>50 kb inversion clade</taxon>
        <taxon>genistoids sensu lato</taxon>
        <taxon>core genistoids</taxon>
        <taxon>Crotalarieae</taxon>
        <taxon>Crotalaria</taxon>
    </lineage>
</organism>
<name>A0AAN9EFG9_CROPI</name>
<keyword evidence="1" id="KW-0812">Transmembrane</keyword>
<protein>
    <submittedName>
        <fullName evidence="2">Uncharacterized protein</fullName>
    </submittedName>
</protein>
<sequence length="74" mass="8507">MDGILCVISLPCDEIHFPQIILPCKILVLLLYFYLFLSFNINQSITLSSCFIFYFAVIHSTSFSYLTVGKIYSK</sequence>
<dbReference type="EMBL" id="JAYWIO010000007">
    <property type="protein sequence ID" value="KAK7251773.1"/>
    <property type="molecule type" value="Genomic_DNA"/>
</dbReference>
<dbReference type="AlphaFoldDB" id="A0AAN9EFG9"/>